<organism evidence="1 2">
    <name type="scientific">Scophthalmus maximus</name>
    <name type="common">Turbot</name>
    <name type="synonym">Psetta maxima</name>
    <dbReference type="NCBI Taxonomy" id="52904"/>
    <lineage>
        <taxon>Eukaryota</taxon>
        <taxon>Metazoa</taxon>
        <taxon>Chordata</taxon>
        <taxon>Craniata</taxon>
        <taxon>Vertebrata</taxon>
        <taxon>Euteleostomi</taxon>
        <taxon>Actinopterygii</taxon>
        <taxon>Neopterygii</taxon>
        <taxon>Teleostei</taxon>
        <taxon>Neoteleostei</taxon>
        <taxon>Acanthomorphata</taxon>
        <taxon>Carangaria</taxon>
        <taxon>Pleuronectiformes</taxon>
        <taxon>Pleuronectoidei</taxon>
        <taxon>Scophthalmidae</taxon>
        <taxon>Scophthalmus</taxon>
    </lineage>
</organism>
<gene>
    <name evidence="1" type="ORF">F2P81_003835</name>
</gene>
<sequence length="90" mass="10238">MQTFKPERFGVSPVDPLWHYANCGGSKVSGMMSFILAMTIFSKHFITIGWCNETGQPNQTRPPLNHMRQVQAISERCNQHEDFCVCAVTF</sequence>
<dbReference type="AlphaFoldDB" id="A0A6A4TDM7"/>
<name>A0A6A4TDM7_SCOMX</name>
<protein>
    <submittedName>
        <fullName evidence="1">Uncharacterized protein</fullName>
    </submittedName>
</protein>
<reference evidence="1 2" key="1">
    <citation type="submission" date="2019-06" db="EMBL/GenBank/DDBJ databases">
        <title>Draft genomes of female and male turbot (Scophthalmus maximus).</title>
        <authorList>
            <person name="Xu H."/>
            <person name="Xu X.-W."/>
            <person name="Shao C."/>
            <person name="Chen S."/>
        </authorList>
    </citation>
    <scope>NUCLEOTIDE SEQUENCE [LARGE SCALE GENOMIC DNA]</scope>
    <source>
        <strain evidence="1">Ysfricsl-2016a</strain>
        <tissue evidence="1">Blood</tissue>
    </source>
</reference>
<proteinExistence type="predicted"/>
<comment type="caution">
    <text evidence="1">The sequence shown here is derived from an EMBL/GenBank/DDBJ whole genome shotgun (WGS) entry which is preliminary data.</text>
</comment>
<accession>A0A6A4TDM7</accession>
<evidence type="ECO:0000313" key="2">
    <source>
        <dbReference type="Proteomes" id="UP000438429"/>
    </source>
</evidence>
<dbReference type="EMBL" id="VEVO01000003">
    <property type="protein sequence ID" value="KAF0044677.1"/>
    <property type="molecule type" value="Genomic_DNA"/>
</dbReference>
<dbReference type="Proteomes" id="UP000438429">
    <property type="component" value="Unassembled WGS sequence"/>
</dbReference>
<evidence type="ECO:0000313" key="1">
    <source>
        <dbReference type="EMBL" id="KAF0044677.1"/>
    </source>
</evidence>